<feature type="binding site" evidence="5">
    <location>
        <position position="144"/>
    </location>
    <ligand>
        <name>Zn(2+)</name>
        <dbReference type="ChEBI" id="CHEBI:29105"/>
        <note>structural</note>
    </ligand>
</feature>
<feature type="binding site" evidence="5">
    <location>
        <position position="125"/>
    </location>
    <ligand>
        <name>Zn(2+)</name>
        <dbReference type="ChEBI" id="CHEBI:29105"/>
        <note>structural</note>
    </ligand>
</feature>
<comment type="pathway">
    <text evidence="5">Purine metabolism; AMP biosynthesis via salvage pathway; AMP from ADP: step 1/1.</text>
</comment>
<comment type="caution">
    <text evidence="5">Lacks conserved residue(s) required for the propagation of feature annotation.</text>
</comment>
<dbReference type="GO" id="GO:0008270">
    <property type="term" value="F:zinc ion binding"/>
    <property type="evidence" value="ECO:0007669"/>
    <property type="project" value="UniProtKB-UniRule"/>
</dbReference>
<dbReference type="GO" id="GO:0005524">
    <property type="term" value="F:ATP binding"/>
    <property type="evidence" value="ECO:0007669"/>
    <property type="project" value="UniProtKB-UniRule"/>
</dbReference>
<dbReference type="GO" id="GO:0005737">
    <property type="term" value="C:cytoplasm"/>
    <property type="evidence" value="ECO:0007669"/>
    <property type="project" value="UniProtKB-SubCell"/>
</dbReference>
<evidence type="ECO:0000256" key="7">
    <source>
        <dbReference type="RuleBase" id="RU003331"/>
    </source>
</evidence>
<evidence type="ECO:0000256" key="1">
    <source>
        <dbReference type="ARBA" id="ARBA00022679"/>
    </source>
</evidence>
<dbReference type="EMBL" id="MHIG01000030">
    <property type="protein sequence ID" value="OGY46628.1"/>
    <property type="molecule type" value="Genomic_DNA"/>
</dbReference>
<dbReference type="Pfam" id="PF05191">
    <property type="entry name" value="ADK_lid"/>
    <property type="match status" value="1"/>
</dbReference>
<keyword evidence="5" id="KW-0963">Cytoplasm</keyword>
<feature type="binding site" evidence="5">
    <location>
        <position position="31"/>
    </location>
    <ligand>
        <name>AMP</name>
        <dbReference type="ChEBI" id="CHEBI:456215"/>
    </ligand>
</feature>
<accession>A0A1G1Y2V0</accession>
<keyword evidence="2 5" id="KW-0545">Nucleotide biosynthesis</keyword>
<dbReference type="FunFam" id="3.40.50.300:FF:000106">
    <property type="entry name" value="Adenylate kinase mitochondrial"/>
    <property type="match status" value="1"/>
</dbReference>
<dbReference type="PRINTS" id="PR00094">
    <property type="entry name" value="ADENYLTKNASE"/>
</dbReference>
<comment type="function">
    <text evidence="5">Catalyzes the reversible transfer of the terminal phosphate group between ATP and AMP. Plays an important role in cellular energy homeostasis and in adenine nucleotide metabolism.</text>
</comment>
<dbReference type="InterPro" id="IPR027417">
    <property type="entry name" value="P-loop_NTPase"/>
</dbReference>
<dbReference type="Pfam" id="PF00406">
    <property type="entry name" value="ADK"/>
    <property type="match status" value="1"/>
</dbReference>
<comment type="subcellular location">
    <subcellularLocation>
        <location evidence="5 7">Cytoplasm</location>
    </subcellularLocation>
</comment>
<dbReference type="Proteomes" id="UP000178385">
    <property type="component" value="Unassembled WGS sequence"/>
</dbReference>
<dbReference type="InterPro" id="IPR007862">
    <property type="entry name" value="Adenylate_kinase_lid-dom"/>
</dbReference>
<reference evidence="9 10" key="1">
    <citation type="journal article" date="2016" name="Nat. Commun.">
        <title>Thousands of microbial genomes shed light on interconnected biogeochemical processes in an aquifer system.</title>
        <authorList>
            <person name="Anantharaman K."/>
            <person name="Brown C.T."/>
            <person name="Hug L.A."/>
            <person name="Sharon I."/>
            <person name="Castelle C.J."/>
            <person name="Probst A.J."/>
            <person name="Thomas B.C."/>
            <person name="Singh A."/>
            <person name="Wilkins M.J."/>
            <person name="Karaoz U."/>
            <person name="Brodie E.L."/>
            <person name="Williams K.H."/>
            <person name="Hubbard S.S."/>
            <person name="Banfield J.F."/>
        </authorList>
    </citation>
    <scope>NUCLEOTIDE SEQUENCE [LARGE SCALE GENOMIC DNA]</scope>
</reference>
<feature type="domain" description="Adenylate kinase active site lid" evidence="8">
    <location>
        <begin position="122"/>
        <end position="156"/>
    </location>
</feature>
<keyword evidence="4 5" id="KW-0418">Kinase</keyword>
<evidence type="ECO:0000256" key="5">
    <source>
        <dbReference type="HAMAP-Rule" id="MF_00235"/>
    </source>
</evidence>
<comment type="similarity">
    <text evidence="5 6">Belongs to the adenylate kinase family.</text>
</comment>
<comment type="caution">
    <text evidence="9">The sequence shown here is derived from an EMBL/GenBank/DDBJ whole genome shotgun (WGS) entry which is preliminary data.</text>
</comment>
<feature type="binding site" evidence="5">
    <location>
        <position position="36"/>
    </location>
    <ligand>
        <name>AMP</name>
        <dbReference type="ChEBI" id="CHEBI:456215"/>
    </ligand>
</feature>
<dbReference type="NCBIfam" id="TIGR01351">
    <property type="entry name" value="adk"/>
    <property type="match status" value="1"/>
</dbReference>
<proteinExistence type="inferred from homology"/>
<dbReference type="InterPro" id="IPR033690">
    <property type="entry name" value="Adenylat_kinase_CS"/>
</dbReference>
<dbReference type="AlphaFoldDB" id="A0A1G1Y2V0"/>
<feature type="binding site" evidence="5">
    <location>
        <position position="122"/>
    </location>
    <ligand>
        <name>ATP</name>
        <dbReference type="ChEBI" id="CHEBI:30616"/>
    </ligand>
</feature>
<dbReference type="CDD" id="cd01428">
    <property type="entry name" value="ADK"/>
    <property type="match status" value="1"/>
</dbReference>
<evidence type="ECO:0000256" key="4">
    <source>
        <dbReference type="ARBA" id="ARBA00022777"/>
    </source>
</evidence>
<feature type="binding site" evidence="5">
    <location>
        <position position="193"/>
    </location>
    <ligand>
        <name>ATP</name>
        <dbReference type="ChEBI" id="CHEBI:30616"/>
    </ligand>
</feature>
<evidence type="ECO:0000256" key="2">
    <source>
        <dbReference type="ARBA" id="ARBA00022727"/>
    </source>
</evidence>
<protein>
    <recommendedName>
        <fullName evidence="5 7">Adenylate kinase</fullName>
        <shortName evidence="5">AK</shortName>
        <ecNumber evidence="5 7">2.7.4.3</ecNumber>
    </recommendedName>
    <alternativeName>
        <fullName evidence="5">ATP-AMP transphosphorylase</fullName>
    </alternativeName>
    <alternativeName>
        <fullName evidence="5">ATP:AMP phosphotransferase</fullName>
    </alternativeName>
    <alternativeName>
        <fullName evidence="5">Adenylate monophosphate kinase</fullName>
    </alternativeName>
</protein>
<feature type="binding site" evidence="5">
    <location>
        <position position="154"/>
    </location>
    <ligand>
        <name>AMP</name>
        <dbReference type="ChEBI" id="CHEBI:456215"/>
    </ligand>
</feature>
<dbReference type="GO" id="GO:0044209">
    <property type="term" value="P:AMP salvage"/>
    <property type="evidence" value="ECO:0007669"/>
    <property type="project" value="UniProtKB-UniRule"/>
</dbReference>
<dbReference type="PROSITE" id="PS00113">
    <property type="entry name" value="ADENYLATE_KINASE"/>
    <property type="match status" value="1"/>
</dbReference>
<feature type="binding site" evidence="5">
    <location>
        <position position="92"/>
    </location>
    <ligand>
        <name>AMP</name>
        <dbReference type="ChEBI" id="CHEBI:456215"/>
    </ligand>
</feature>
<dbReference type="HAMAP" id="MF_00235">
    <property type="entry name" value="Adenylate_kinase_Adk"/>
    <property type="match status" value="1"/>
</dbReference>
<feature type="binding site" evidence="5">
    <location>
        <begin position="57"/>
        <end position="59"/>
    </location>
    <ligand>
        <name>AMP</name>
        <dbReference type="ChEBI" id="CHEBI:456215"/>
    </ligand>
</feature>
<evidence type="ECO:0000313" key="10">
    <source>
        <dbReference type="Proteomes" id="UP000178385"/>
    </source>
</evidence>
<keyword evidence="1 5" id="KW-0808">Transferase</keyword>
<dbReference type="EC" id="2.7.4.3" evidence="5 7"/>
<feature type="binding site" evidence="5">
    <location>
        <begin position="85"/>
        <end position="88"/>
    </location>
    <ligand>
        <name>AMP</name>
        <dbReference type="ChEBI" id="CHEBI:456215"/>
    </ligand>
</feature>
<dbReference type="NCBIfam" id="NF001381">
    <property type="entry name" value="PRK00279.1-3"/>
    <property type="match status" value="1"/>
</dbReference>
<feature type="binding site" evidence="5">
    <location>
        <position position="165"/>
    </location>
    <ligand>
        <name>AMP</name>
        <dbReference type="ChEBI" id="CHEBI:456215"/>
    </ligand>
</feature>
<keyword evidence="5" id="KW-0862">Zinc</keyword>
<organism evidence="9 10">
    <name type="scientific">Candidatus Buchananbacteria bacterium RIFCSPHIGHO2_01_FULL_47_11b</name>
    <dbReference type="NCBI Taxonomy" id="1797537"/>
    <lineage>
        <taxon>Bacteria</taxon>
        <taxon>Candidatus Buchananiibacteriota</taxon>
    </lineage>
</organism>
<keyword evidence="3 5" id="KW-0547">Nucleotide-binding</keyword>
<comment type="catalytic activity">
    <reaction evidence="5 7">
        <text>AMP + ATP = 2 ADP</text>
        <dbReference type="Rhea" id="RHEA:12973"/>
        <dbReference type="ChEBI" id="CHEBI:30616"/>
        <dbReference type="ChEBI" id="CHEBI:456215"/>
        <dbReference type="ChEBI" id="CHEBI:456216"/>
        <dbReference type="EC" id="2.7.4.3"/>
    </reaction>
</comment>
<keyword evidence="5" id="KW-0479">Metal-binding</keyword>
<dbReference type="Gene3D" id="3.40.50.300">
    <property type="entry name" value="P-loop containing nucleotide triphosphate hydrolases"/>
    <property type="match status" value="1"/>
</dbReference>
<name>A0A1G1Y2V0_9BACT</name>
<dbReference type="InterPro" id="IPR006259">
    <property type="entry name" value="Adenyl_kin_sub"/>
</dbReference>
<evidence type="ECO:0000313" key="9">
    <source>
        <dbReference type="EMBL" id="OGY46628.1"/>
    </source>
</evidence>
<evidence type="ECO:0000256" key="3">
    <source>
        <dbReference type="ARBA" id="ARBA00022741"/>
    </source>
</evidence>
<feature type="binding site" evidence="5">
    <location>
        <position position="147"/>
    </location>
    <ligand>
        <name>Zn(2+)</name>
        <dbReference type="ChEBI" id="CHEBI:29105"/>
        <note>structural</note>
    </ligand>
</feature>
<dbReference type="UniPathway" id="UPA00588">
    <property type="reaction ID" value="UER00649"/>
</dbReference>
<feature type="binding site" evidence="5">
    <location>
        <begin position="130"/>
        <end position="131"/>
    </location>
    <ligand>
        <name>ATP</name>
        <dbReference type="ChEBI" id="CHEBI:30616"/>
    </ligand>
</feature>
<feature type="binding site" evidence="5">
    <location>
        <begin position="10"/>
        <end position="15"/>
    </location>
    <ligand>
        <name>ATP</name>
        <dbReference type="ChEBI" id="CHEBI:30616"/>
    </ligand>
</feature>
<dbReference type="InterPro" id="IPR000850">
    <property type="entry name" value="Adenylat/UMP-CMP_kin"/>
</dbReference>
<dbReference type="PANTHER" id="PTHR23359">
    <property type="entry name" value="NUCLEOTIDE KINASE"/>
    <property type="match status" value="1"/>
</dbReference>
<comment type="subunit">
    <text evidence="5 7">Monomer.</text>
</comment>
<dbReference type="SUPFAM" id="SSF52540">
    <property type="entry name" value="P-loop containing nucleoside triphosphate hydrolases"/>
    <property type="match status" value="1"/>
</dbReference>
<gene>
    <name evidence="5" type="primary">adk</name>
    <name evidence="9" type="ORF">A2840_01790</name>
</gene>
<keyword evidence="5 7" id="KW-0067">ATP-binding</keyword>
<evidence type="ECO:0000259" key="8">
    <source>
        <dbReference type="Pfam" id="PF05191"/>
    </source>
</evidence>
<dbReference type="GO" id="GO:0004017">
    <property type="term" value="F:AMP kinase activity"/>
    <property type="evidence" value="ECO:0007669"/>
    <property type="project" value="UniProtKB-UniRule"/>
</dbReference>
<feature type="region of interest" description="NMP" evidence="5">
    <location>
        <begin position="30"/>
        <end position="59"/>
    </location>
</feature>
<dbReference type="NCBIfam" id="NF001380">
    <property type="entry name" value="PRK00279.1-2"/>
    <property type="match status" value="1"/>
</dbReference>
<feature type="binding site" evidence="5">
    <location>
        <position position="127"/>
    </location>
    <ligand>
        <name>Zn(2+)</name>
        <dbReference type="ChEBI" id="CHEBI:29105"/>
        <note>structural</note>
    </ligand>
</feature>
<evidence type="ECO:0000256" key="6">
    <source>
        <dbReference type="RuleBase" id="RU003330"/>
    </source>
</evidence>
<comment type="domain">
    <text evidence="5">Consists of three domains, a large central CORE domain and two small peripheral domains, NMPbind and LID, which undergo movements during catalysis. The LID domain closes over the site of phosphoryl transfer upon ATP binding. Assembling and dissambling the active center during each catalytic cycle provides an effective means to prevent ATP hydrolysis. Some bacteria have evolved a zinc-coordinating structure that stabilizes the LID domain.</text>
</comment>
<sequence>MHIIIFGPQGSGKGTQAELIARRYGYAYISTGDIFRYHIKNNTPLGSQVVAYTTAGHLVPDELTNQIVQDRLQQPDCAKGFVLDGYPRNQAQLDFIKTIVSINYAIQIDLSDDEAIRRLSGRWACKCGLSYHDIHNPPKQVGRCNICGGQLFKREDDQPAAIKKRLEIYHHQTEPLVAEYKTLGILQTVNGAQSIEEVFEQIKQVLKQ</sequence>